<evidence type="ECO:0000313" key="1">
    <source>
        <dbReference type="EMBL" id="GIG11235.1"/>
    </source>
</evidence>
<dbReference type="AlphaFoldDB" id="A0A8J3LEI1"/>
<comment type="caution">
    <text evidence="1">The sequence shown here is derived from an EMBL/GenBank/DDBJ whole genome shotgun (WGS) entry which is preliminary data.</text>
</comment>
<gene>
    <name evidence="1" type="ORF">Cco03nite_79350</name>
</gene>
<dbReference type="RefSeq" id="WP_344349298.1">
    <property type="nucleotide sequence ID" value="NZ_BAAALC010000032.1"/>
</dbReference>
<dbReference type="Proteomes" id="UP000630887">
    <property type="component" value="Unassembled WGS sequence"/>
</dbReference>
<dbReference type="EMBL" id="BONI01000123">
    <property type="protein sequence ID" value="GIG11235.1"/>
    <property type="molecule type" value="Genomic_DNA"/>
</dbReference>
<organism evidence="1 2">
    <name type="scientific">Catellatospora coxensis</name>
    <dbReference type="NCBI Taxonomy" id="310354"/>
    <lineage>
        <taxon>Bacteria</taxon>
        <taxon>Bacillati</taxon>
        <taxon>Actinomycetota</taxon>
        <taxon>Actinomycetes</taxon>
        <taxon>Micromonosporales</taxon>
        <taxon>Micromonosporaceae</taxon>
        <taxon>Catellatospora</taxon>
    </lineage>
</organism>
<name>A0A8J3LEI1_9ACTN</name>
<reference evidence="1 2" key="1">
    <citation type="submission" date="2021-01" db="EMBL/GenBank/DDBJ databases">
        <title>Whole genome shotgun sequence of Catellatospora coxensis NBRC 107359.</title>
        <authorList>
            <person name="Komaki H."/>
            <person name="Tamura T."/>
        </authorList>
    </citation>
    <scope>NUCLEOTIDE SEQUENCE [LARGE SCALE GENOMIC DNA]</scope>
    <source>
        <strain evidence="1 2">NBRC 107359</strain>
    </source>
</reference>
<keyword evidence="2" id="KW-1185">Reference proteome</keyword>
<sequence length="444" mass="48851">MPTAEPTSMQIQSLNDLSTAVLVFSETIDTLMMIAAVTPQTAAMENARKTAAAISKAISNIPASPERDRLLAVLRGDTAYDDEVIAQALVTGAALKDIAQDRASRQIAQAQKDFEKIFEGGLLLNEWPHVRRIMRRFVMRPEPETLIINAALVAAVSAFENLLAVVIRTQLTWQPKRLSSGKDFSIGDILEYGSLDSLIAEAVGRRVDALLREDLSAWHIWLKDKGGCRLDLSSLALDWAAFQEVFKRRNAIVHTSGAVNQDYAQTVAGSPAIGTLLQASPEYLRRALEELLTAGSLMAVGTLLFFQKPSEHALMEAWHIAADVAEPAKLQNAQIRIYRYIRNQTASADVRFACGLREWAHRIAEGDNDGVAEEAIRFIESDGPVIQRAVACLVIGQRKQAIDLLREALSAGQISKADVRESTYLTALDITSELWPPKKRSPRT</sequence>
<proteinExistence type="predicted"/>
<accession>A0A8J3LEI1</accession>
<protein>
    <submittedName>
        <fullName evidence="1">Uncharacterized protein</fullName>
    </submittedName>
</protein>
<evidence type="ECO:0000313" key="2">
    <source>
        <dbReference type="Proteomes" id="UP000630887"/>
    </source>
</evidence>